<organism evidence="3 4">
    <name type="scientific">Luteimonas endophytica</name>
    <dbReference type="NCBI Taxonomy" id="3042023"/>
    <lineage>
        <taxon>Bacteria</taxon>
        <taxon>Pseudomonadati</taxon>
        <taxon>Pseudomonadota</taxon>
        <taxon>Gammaproteobacteria</taxon>
        <taxon>Lysobacterales</taxon>
        <taxon>Lysobacteraceae</taxon>
        <taxon>Luteimonas</taxon>
    </lineage>
</organism>
<evidence type="ECO:0000256" key="1">
    <source>
        <dbReference type="SAM" id="Phobius"/>
    </source>
</evidence>
<sequence length="352" mass="37610">MSAFDWSWLRFGFDGFAWPWLLLALPLPWLVRSLLPPQRAAGAALRVPFFARLGAIGSARGPARAGGGRALWLGAAAWALLCVAAARPQQAGELVQPPQAGRDLMLAVDLSGSMAEEDMLLGGRVVDRLTAAKAVIADFLDRRAGDRVGLLVFGRRAYALAPLTLDRDSVREQLLDSVVGLAGRETAIGDAIGLAVKRLRAQHGAGGDAPRVLILLTDGVNTAGLLEPLKAAELARDAGVRIHTVAFGGEGGGLSMFGFRMQAPGGEEIDEDTLRRISALTGGRMFRARDTGELAGIYAEIDQLEPVERPAQALRPRVERYHWPLGLALLLGFDALLLAGRPRRARTMRAPA</sequence>
<feature type="transmembrane region" description="Helical" evidence="1">
    <location>
        <begin position="321"/>
        <end position="339"/>
    </location>
</feature>
<name>A0ABT6J811_9GAMM</name>
<comment type="caution">
    <text evidence="3">The sequence shown here is derived from an EMBL/GenBank/DDBJ whole genome shotgun (WGS) entry which is preliminary data.</text>
</comment>
<gene>
    <name evidence="3" type="ORF">QFW77_07765</name>
</gene>
<evidence type="ECO:0000313" key="4">
    <source>
        <dbReference type="Proteomes" id="UP001156940"/>
    </source>
</evidence>
<dbReference type="InterPro" id="IPR002035">
    <property type="entry name" value="VWF_A"/>
</dbReference>
<keyword evidence="4" id="KW-1185">Reference proteome</keyword>
<accession>A0ABT6J811</accession>
<keyword evidence="1" id="KW-1133">Transmembrane helix</keyword>
<dbReference type="PROSITE" id="PS50234">
    <property type="entry name" value="VWFA"/>
    <property type="match status" value="1"/>
</dbReference>
<dbReference type="PANTHER" id="PTHR22550:SF18">
    <property type="entry name" value="VWFA DOMAIN-CONTAINING PROTEIN"/>
    <property type="match status" value="1"/>
</dbReference>
<dbReference type="InterPro" id="IPR036465">
    <property type="entry name" value="vWFA_dom_sf"/>
</dbReference>
<dbReference type="Proteomes" id="UP001156940">
    <property type="component" value="Unassembled WGS sequence"/>
</dbReference>
<protein>
    <submittedName>
        <fullName evidence="3">VWA domain-containing protein</fullName>
    </submittedName>
</protein>
<proteinExistence type="predicted"/>
<keyword evidence="1" id="KW-0472">Membrane</keyword>
<evidence type="ECO:0000259" key="2">
    <source>
        <dbReference type="PROSITE" id="PS50234"/>
    </source>
</evidence>
<dbReference type="EMBL" id="JARXRM010000028">
    <property type="protein sequence ID" value="MDH5822889.1"/>
    <property type="molecule type" value="Genomic_DNA"/>
</dbReference>
<dbReference type="Gene3D" id="3.40.50.410">
    <property type="entry name" value="von Willebrand factor, type A domain"/>
    <property type="match status" value="1"/>
</dbReference>
<dbReference type="RefSeq" id="WP_280573894.1">
    <property type="nucleotide sequence ID" value="NZ_JARXRM010000028.1"/>
</dbReference>
<dbReference type="PANTHER" id="PTHR22550">
    <property type="entry name" value="SPORE GERMINATION PROTEIN"/>
    <property type="match status" value="1"/>
</dbReference>
<dbReference type="InterPro" id="IPR033881">
    <property type="entry name" value="vWA_BatA_type"/>
</dbReference>
<dbReference type="InterPro" id="IPR050768">
    <property type="entry name" value="UPF0353/GerABKA_families"/>
</dbReference>
<dbReference type="SMART" id="SM00327">
    <property type="entry name" value="VWA"/>
    <property type="match status" value="1"/>
</dbReference>
<feature type="domain" description="VWFA" evidence="2">
    <location>
        <begin position="103"/>
        <end position="301"/>
    </location>
</feature>
<reference evidence="3 4" key="1">
    <citation type="submission" date="2023-04" db="EMBL/GenBank/DDBJ databases">
        <title>Luteimonas endophyticus RD2P54.</title>
        <authorList>
            <person name="Sun J.-Q."/>
        </authorList>
    </citation>
    <scope>NUCLEOTIDE SEQUENCE [LARGE SCALE GENOMIC DNA]</scope>
    <source>
        <strain evidence="3 4">RD2P54</strain>
    </source>
</reference>
<keyword evidence="1" id="KW-0812">Transmembrane</keyword>
<dbReference type="SUPFAM" id="SSF53300">
    <property type="entry name" value="vWA-like"/>
    <property type="match status" value="1"/>
</dbReference>
<dbReference type="Pfam" id="PF00092">
    <property type="entry name" value="VWA"/>
    <property type="match status" value="1"/>
</dbReference>
<evidence type="ECO:0000313" key="3">
    <source>
        <dbReference type="EMBL" id="MDH5822889.1"/>
    </source>
</evidence>
<dbReference type="CDD" id="cd01467">
    <property type="entry name" value="vWA_BatA_type"/>
    <property type="match status" value="1"/>
</dbReference>